<reference evidence="1" key="2">
    <citation type="journal article" date="2015" name="Fish Shellfish Immunol.">
        <title>Early steps in the European eel (Anguilla anguilla)-Vibrio vulnificus interaction in the gills: Role of the RtxA13 toxin.</title>
        <authorList>
            <person name="Callol A."/>
            <person name="Pajuelo D."/>
            <person name="Ebbesson L."/>
            <person name="Teles M."/>
            <person name="MacKenzie S."/>
            <person name="Amaro C."/>
        </authorList>
    </citation>
    <scope>NUCLEOTIDE SEQUENCE</scope>
</reference>
<sequence length="15" mass="1623">MASAFTLRQSAVLDL</sequence>
<dbReference type="EMBL" id="GBXM01054444">
    <property type="protein sequence ID" value="JAH54133.1"/>
    <property type="molecule type" value="Transcribed_RNA"/>
</dbReference>
<name>A0A0E9TN10_ANGAN</name>
<evidence type="ECO:0000313" key="1">
    <source>
        <dbReference type="EMBL" id="JAH54133.1"/>
    </source>
</evidence>
<organism evidence="1">
    <name type="scientific">Anguilla anguilla</name>
    <name type="common">European freshwater eel</name>
    <name type="synonym">Muraena anguilla</name>
    <dbReference type="NCBI Taxonomy" id="7936"/>
    <lineage>
        <taxon>Eukaryota</taxon>
        <taxon>Metazoa</taxon>
        <taxon>Chordata</taxon>
        <taxon>Craniata</taxon>
        <taxon>Vertebrata</taxon>
        <taxon>Euteleostomi</taxon>
        <taxon>Actinopterygii</taxon>
        <taxon>Neopterygii</taxon>
        <taxon>Teleostei</taxon>
        <taxon>Anguilliformes</taxon>
        <taxon>Anguillidae</taxon>
        <taxon>Anguilla</taxon>
    </lineage>
</organism>
<protein>
    <submittedName>
        <fullName evidence="1">Uncharacterized protein</fullName>
    </submittedName>
</protein>
<proteinExistence type="predicted"/>
<reference evidence="1" key="1">
    <citation type="submission" date="2014-11" db="EMBL/GenBank/DDBJ databases">
        <authorList>
            <person name="Amaro Gonzalez C."/>
        </authorList>
    </citation>
    <scope>NUCLEOTIDE SEQUENCE</scope>
</reference>
<accession>A0A0E9TN10</accession>